<name>A0ABW4PP23_9ACTN</name>
<evidence type="ECO:0000256" key="2">
    <source>
        <dbReference type="SAM" id="MobiDB-lite"/>
    </source>
</evidence>
<dbReference type="PANTHER" id="PTHR43156">
    <property type="entry name" value="STAGE II SPORULATION PROTEIN E-RELATED"/>
    <property type="match status" value="1"/>
</dbReference>
<dbReference type="SMART" id="SM00065">
    <property type="entry name" value="GAF"/>
    <property type="match status" value="1"/>
</dbReference>
<evidence type="ECO:0000313" key="4">
    <source>
        <dbReference type="EMBL" id="MFD1832039.1"/>
    </source>
</evidence>
<sequence>MTGAGEEPGHADPLDEALAVTVRRTGASAGGLYLLAQDEPVLTLVAMCGAPTAAAAPWRRVPLAIVGPVSGAVREDRLVWVANQEDMARAYPRAAAALPYQFALAAAPLDGLHRCWGALLLLWPASHPPDLTRRERGHITTSARRIARALDDAPTPPAIPDQPRLVPVHRTDAPPAQSALAAADLVERLPVGAIALDLEGRVTYANSASADLLGCSTDHLLGTLPWQSLPWLDDPVYEDHYRTAVLSREPVAYTVLRPPDRWLDFRLYPDDSGISALITPSRTGGNRMRSADSPRPTLTPTVTATAGTGRIHQLMHLAAALTETVSVQDVIDLVADQVLPAFGAQGMVMSATDAGRLRITGHRGYTPEAVEHLDGLPLDTDLTPAGHALANGLPAFFASPQEMARLYPRSPALSGKQAWAFLPLVVSGRPVGCCVISYDRPHPFTAGERAVLTSLAGLIAQALDRARLYDAKHQLSHSLQQVLLPRTLPRLAGLDVAARYLPATRGMDIGGDFYDLIRLTDTTAAAVIGDVQGHNVTAAALMGQVRTAIHAHATAGATPGEVLGRTNRVLADFETDLFVSCLYAHLDLVRGRATLASAGHPPPLLHHPDRPARVLDLEPGPLLGIGVTAPYPLATVPLPPGTILALYTDGLVEIPGTDLTRNTADLARHLADTGGLPLEELIDSLVRTRPTGQRTDDIALLLLKNTRSHGE</sequence>
<proteinExistence type="predicted"/>
<dbReference type="Proteomes" id="UP001597365">
    <property type="component" value="Unassembled WGS sequence"/>
</dbReference>
<dbReference type="RefSeq" id="WP_380902545.1">
    <property type="nucleotide sequence ID" value="NZ_JBHUFU010000012.1"/>
</dbReference>
<dbReference type="InterPro" id="IPR035965">
    <property type="entry name" value="PAS-like_dom_sf"/>
</dbReference>
<dbReference type="Gene3D" id="3.30.450.40">
    <property type="match status" value="2"/>
</dbReference>
<evidence type="ECO:0000313" key="5">
    <source>
        <dbReference type="Proteomes" id="UP001597365"/>
    </source>
</evidence>
<dbReference type="InterPro" id="IPR000014">
    <property type="entry name" value="PAS"/>
</dbReference>
<dbReference type="InterPro" id="IPR052016">
    <property type="entry name" value="Bact_Sigma-Reg"/>
</dbReference>
<dbReference type="SUPFAM" id="SSF55785">
    <property type="entry name" value="PYP-like sensor domain (PAS domain)"/>
    <property type="match status" value="1"/>
</dbReference>
<comment type="caution">
    <text evidence="4">The sequence shown here is derived from an EMBL/GenBank/DDBJ whole genome shotgun (WGS) entry which is preliminary data.</text>
</comment>
<dbReference type="InterPro" id="IPR001932">
    <property type="entry name" value="PPM-type_phosphatase-like_dom"/>
</dbReference>
<dbReference type="SMART" id="SM00091">
    <property type="entry name" value="PAS"/>
    <property type="match status" value="1"/>
</dbReference>
<dbReference type="InterPro" id="IPR029016">
    <property type="entry name" value="GAF-like_dom_sf"/>
</dbReference>
<dbReference type="PROSITE" id="PS50112">
    <property type="entry name" value="PAS"/>
    <property type="match status" value="1"/>
</dbReference>
<reference evidence="5" key="1">
    <citation type="journal article" date="2019" name="Int. J. Syst. Evol. Microbiol.">
        <title>The Global Catalogue of Microorganisms (GCM) 10K type strain sequencing project: providing services to taxonomists for standard genome sequencing and annotation.</title>
        <authorList>
            <consortium name="The Broad Institute Genomics Platform"/>
            <consortium name="The Broad Institute Genome Sequencing Center for Infectious Disease"/>
            <person name="Wu L."/>
            <person name="Ma J."/>
        </authorList>
    </citation>
    <scope>NUCLEOTIDE SEQUENCE [LARGE SCALE GENOMIC DNA]</scope>
    <source>
        <strain evidence="5">CGMCC 4.7455</strain>
    </source>
</reference>
<gene>
    <name evidence="4" type="ORF">ACFSJS_20650</name>
</gene>
<dbReference type="Gene3D" id="3.30.450.20">
    <property type="entry name" value="PAS domain"/>
    <property type="match status" value="1"/>
</dbReference>
<dbReference type="SMART" id="SM00331">
    <property type="entry name" value="PP2C_SIG"/>
    <property type="match status" value="1"/>
</dbReference>
<organism evidence="4 5">
    <name type="scientific">Streptomyces desertarenae</name>
    <dbReference type="NCBI Taxonomy" id="2666184"/>
    <lineage>
        <taxon>Bacteria</taxon>
        <taxon>Bacillati</taxon>
        <taxon>Actinomycetota</taxon>
        <taxon>Actinomycetes</taxon>
        <taxon>Kitasatosporales</taxon>
        <taxon>Streptomycetaceae</taxon>
        <taxon>Streptomyces</taxon>
    </lineage>
</organism>
<protein>
    <submittedName>
        <fullName evidence="4">SpoIIE family protein phosphatase</fullName>
    </submittedName>
</protein>
<dbReference type="Pfam" id="PF13185">
    <property type="entry name" value="GAF_2"/>
    <property type="match status" value="1"/>
</dbReference>
<feature type="domain" description="PAS" evidence="3">
    <location>
        <begin position="178"/>
        <end position="222"/>
    </location>
</feature>
<accession>A0ABW4PP23</accession>
<keyword evidence="1" id="KW-0378">Hydrolase</keyword>
<dbReference type="Gene3D" id="3.60.40.10">
    <property type="entry name" value="PPM-type phosphatase domain"/>
    <property type="match status" value="1"/>
</dbReference>
<feature type="region of interest" description="Disordered" evidence="2">
    <location>
        <begin position="278"/>
        <end position="299"/>
    </location>
</feature>
<dbReference type="PANTHER" id="PTHR43156:SF2">
    <property type="entry name" value="STAGE II SPORULATION PROTEIN E"/>
    <property type="match status" value="1"/>
</dbReference>
<dbReference type="InterPro" id="IPR036457">
    <property type="entry name" value="PPM-type-like_dom_sf"/>
</dbReference>
<dbReference type="Pfam" id="PF08448">
    <property type="entry name" value="PAS_4"/>
    <property type="match status" value="1"/>
</dbReference>
<dbReference type="InterPro" id="IPR003018">
    <property type="entry name" value="GAF"/>
</dbReference>
<dbReference type="EMBL" id="JBHUFU010000012">
    <property type="protein sequence ID" value="MFD1832039.1"/>
    <property type="molecule type" value="Genomic_DNA"/>
</dbReference>
<dbReference type="InterPro" id="IPR013656">
    <property type="entry name" value="PAS_4"/>
</dbReference>
<evidence type="ECO:0000259" key="3">
    <source>
        <dbReference type="PROSITE" id="PS50112"/>
    </source>
</evidence>
<evidence type="ECO:0000256" key="1">
    <source>
        <dbReference type="ARBA" id="ARBA00022801"/>
    </source>
</evidence>
<dbReference type="SUPFAM" id="SSF81606">
    <property type="entry name" value="PP2C-like"/>
    <property type="match status" value="1"/>
</dbReference>
<dbReference type="CDD" id="cd00130">
    <property type="entry name" value="PAS"/>
    <property type="match status" value="1"/>
</dbReference>
<keyword evidence="5" id="KW-1185">Reference proteome</keyword>
<dbReference type="Pfam" id="PF07228">
    <property type="entry name" value="SpoIIE"/>
    <property type="match status" value="1"/>
</dbReference>
<dbReference type="SUPFAM" id="SSF55781">
    <property type="entry name" value="GAF domain-like"/>
    <property type="match status" value="2"/>
</dbReference>